<dbReference type="Pfam" id="PF02535">
    <property type="entry name" value="Zip"/>
    <property type="match status" value="1"/>
</dbReference>
<dbReference type="GO" id="GO:0140410">
    <property type="term" value="F:monoatomic cation:bicarbonate symporter activity"/>
    <property type="evidence" value="ECO:0007669"/>
    <property type="project" value="TreeGrafter"/>
</dbReference>
<dbReference type="KEGG" id="lgi:LOTGIDRAFT_133751"/>
<dbReference type="OMA" id="CSHRISP"/>
<evidence type="ECO:0000256" key="3">
    <source>
        <dbReference type="ARBA" id="ARBA00022692"/>
    </source>
</evidence>
<keyword evidence="5 6" id="KW-0472">Membrane</keyword>
<gene>
    <name evidence="7" type="ORF">LOTGIDRAFT_133751</name>
</gene>
<evidence type="ECO:0000256" key="6">
    <source>
        <dbReference type="SAM" id="Phobius"/>
    </source>
</evidence>
<dbReference type="GO" id="GO:0071578">
    <property type="term" value="P:zinc ion import across plasma membrane"/>
    <property type="evidence" value="ECO:0007669"/>
    <property type="project" value="TreeGrafter"/>
</dbReference>
<evidence type="ECO:0000313" key="8">
    <source>
        <dbReference type="Proteomes" id="UP000030746"/>
    </source>
</evidence>
<dbReference type="RefSeq" id="XP_009066051.1">
    <property type="nucleotide sequence ID" value="XM_009067803.1"/>
</dbReference>
<keyword evidence="8" id="KW-1185">Reference proteome</keyword>
<sequence>MIVVGDGLHKFVDGLSVGAAFSDNLLTGMTVGLSMICEEIAHEIGDIAMLLHAGLSIKRALLYNSIAAIFCFFGVAVGIILGETTTANQWIFAFAAGIFLYVALVDMLPEMSMAAELAIEKHSSPFFISLFQTIGLVLGFFIILLVAMYVGEIEL</sequence>
<dbReference type="Proteomes" id="UP000030746">
    <property type="component" value="Unassembled WGS sequence"/>
</dbReference>
<evidence type="ECO:0000256" key="2">
    <source>
        <dbReference type="ARBA" id="ARBA00006939"/>
    </source>
</evidence>
<keyword evidence="4 6" id="KW-1133">Transmembrane helix</keyword>
<proteinExistence type="inferred from homology"/>
<feature type="transmembrane region" description="Helical" evidence="6">
    <location>
        <begin position="87"/>
        <end position="105"/>
    </location>
</feature>
<dbReference type="GO" id="GO:0005886">
    <property type="term" value="C:plasma membrane"/>
    <property type="evidence" value="ECO:0007669"/>
    <property type="project" value="TreeGrafter"/>
</dbReference>
<keyword evidence="3 6" id="KW-0812">Transmembrane</keyword>
<evidence type="ECO:0000256" key="1">
    <source>
        <dbReference type="ARBA" id="ARBA00004141"/>
    </source>
</evidence>
<dbReference type="GO" id="GO:0030003">
    <property type="term" value="P:intracellular monoatomic cation homeostasis"/>
    <property type="evidence" value="ECO:0007669"/>
    <property type="project" value="TreeGrafter"/>
</dbReference>
<dbReference type="AlphaFoldDB" id="V3ZQX6"/>
<feature type="transmembrane region" description="Helical" evidence="6">
    <location>
        <begin position="126"/>
        <end position="150"/>
    </location>
</feature>
<protein>
    <recommendedName>
        <fullName evidence="9">Zinc transporter ZIP10</fullName>
    </recommendedName>
</protein>
<dbReference type="OrthoDB" id="200954at2759"/>
<dbReference type="InterPro" id="IPR003689">
    <property type="entry name" value="ZIP"/>
</dbReference>
<dbReference type="HOGENOM" id="CLU_015114_9_0_1"/>
<dbReference type="GeneID" id="20233481"/>
<evidence type="ECO:0008006" key="9">
    <source>
        <dbReference type="Google" id="ProtNLM"/>
    </source>
</evidence>
<dbReference type="GO" id="GO:0005385">
    <property type="term" value="F:zinc ion transmembrane transporter activity"/>
    <property type="evidence" value="ECO:0007669"/>
    <property type="project" value="TreeGrafter"/>
</dbReference>
<dbReference type="PANTHER" id="PTHR12191:SF37">
    <property type="entry name" value="ZINC TRANSPORTER FOI"/>
    <property type="match status" value="1"/>
</dbReference>
<name>V3ZQX6_LOTGI</name>
<evidence type="ECO:0000313" key="7">
    <source>
        <dbReference type="EMBL" id="ESO83296.1"/>
    </source>
</evidence>
<dbReference type="PANTHER" id="PTHR12191">
    <property type="entry name" value="SOLUTE CARRIER FAMILY 39"/>
    <property type="match status" value="1"/>
</dbReference>
<dbReference type="EMBL" id="KB203738">
    <property type="protein sequence ID" value="ESO83296.1"/>
    <property type="molecule type" value="Genomic_DNA"/>
</dbReference>
<accession>V3ZQX6</accession>
<dbReference type="CTD" id="20233481"/>
<organism evidence="7 8">
    <name type="scientific">Lottia gigantea</name>
    <name type="common">Giant owl limpet</name>
    <dbReference type="NCBI Taxonomy" id="225164"/>
    <lineage>
        <taxon>Eukaryota</taxon>
        <taxon>Metazoa</taxon>
        <taxon>Spiralia</taxon>
        <taxon>Lophotrochozoa</taxon>
        <taxon>Mollusca</taxon>
        <taxon>Gastropoda</taxon>
        <taxon>Patellogastropoda</taxon>
        <taxon>Lottioidea</taxon>
        <taxon>Lottiidae</taxon>
        <taxon>Lottia</taxon>
    </lineage>
</organism>
<feature type="transmembrane region" description="Helical" evidence="6">
    <location>
        <begin position="61"/>
        <end position="81"/>
    </location>
</feature>
<comment type="similarity">
    <text evidence="2">Belongs to the ZIP transporter (TC 2.A.5) family.</text>
</comment>
<reference evidence="7 8" key="1">
    <citation type="journal article" date="2013" name="Nature">
        <title>Insights into bilaterian evolution from three spiralian genomes.</title>
        <authorList>
            <person name="Simakov O."/>
            <person name="Marletaz F."/>
            <person name="Cho S.J."/>
            <person name="Edsinger-Gonzales E."/>
            <person name="Havlak P."/>
            <person name="Hellsten U."/>
            <person name="Kuo D.H."/>
            <person name="Larsson T."/>
            <person name="Lv J."/>
            <person name="Arendt D."/>
            <person name="Savage R."/>
            <person name="Osoegawa K."/>
            <person name="de Jong P."/>
            <person name="Grimwood J."/>
            <person name="Chapman J.A."/>
            <person name="Shapiro H."/>
            <person name="Aerts A."/>
            <person name="Otillar R.P."/>
            <person name="Terry A.Y."/>
            <person name="Boore J.L."/>
            <person name="Grigoriev I.V."/>
            <person name="Lindberg D.R."/>
            <person name="Seaver E.C."/>
            <person name="Weisblat D.A."/>
            <person name="Putnam N.H."/>
            <person name="Rokhsar D.S."/>
        </authorList>
    </citation>
    <scope>NUCLEOTIDE SEQUENCE [LARGE SCALE GENOMIC DNA]</scope>
</reference>
<evidence type="ECO:0000256" key="5">
    <source>
        <dbReference type="ARBA" id="ARBA00023136"/>
    </source>
</evidence>
<comment type="subcellular location">
    <subcellularLocation>
        <location evidence="1">Membrane</location>
        <topology evidence="1">Multi-pass membrane protein</topology>
    </subcellularLocation>
</comment>
<dbReference type="InterPro" id="IPR050799">
    <property type="entry name" value="ZIP_Transporter"/>
</dbReference>
<evidence type="ECO:0000256" key="4">
    <source>
        <dbReference type="ARBA" id="ARBA00022989"/>
    </source>
</evidence>